<evidence type="ECO:0000256" key="4">
    <source>
        <dbReference type="ARBA" id="ARBA00022837"/>
    </source>
</evidence>
<dbReference type="PANTHER" id="PTHR42693">
    <property type="entry name" value="ARYLSULFATASE FAMILY MEMBER"/>
    <property type="match status" value="1"/>
</dbReference>
<dbReference type="PROSITE" id="PS00149">
    <property type="entry name" value="SULFATASE_2"/>
    <property type="match status" value="1"/>
</dbReference>
<keyword evidence="2" id="KW-0479">Metal-binding</keyword>
<dbReference type="PROSITE" id="PS00523">
    <property type="entry name" value="SULFATASE_1"/>
    <property type="match status" value="1"/>
</dbReference>
<protein>
    <submittedName>
        <fullName evidence="7">Arylsulfatase</fullName>
    </submittedName>
</protein>
<feature type="domain" description="Sulfatase N-terminal" evidence="6">
    <location>
        <begin position="25"/>
        <end position="384"/>
    </location>
</feature>
<feature type="signal peptide" evidence="5">
    <location>
        <begin position="1"/>
        <end position="20"/>
    </location>
</feature>
<dbReference type="Gene3D" id="3.40.720.10">
    <property type="entry name" value="Alkaline Phosphatase, subunit A"/>
    <property type="match status" value="1"/>
</dbReference>
<evidence type="ECO:0000256" key="3">
    <source>
        <dbReference type="ARBA" id="ARBA00022801"/>
    </source>
</evidence>
<dbReference type="CDD" id="cd16143">
    <property type="entry name" value="ARS_like"/>
    <property type="match status" value="1"/>
</dbReference>
<gene>
    <name evidence="7" type="primary">atsA_60</name>
    <name evidence="7" type="ORF">SCARR_00650</name>
</gene>
<dbReference type="InterPro" id="IPR024607">
    <property type="entry name" value="Sulfatase_CS"/>
</dbReference>
<dbReference type="Gene3D" id="3.30.1120.10">
    <property type="match status" value="1"/>
</dbReference>
<evidence type="ECO:0000256" key="5">
    <source>
        <dbReference type="SAM" id="SignalP"/>
    </source>
</evidence>
<dbReference type="PANTHER" id="PTHR42693:SF53">
    <property type="entry name" value="ENDO-4-O-SULFATASE"/>
    <property type="match status" value="1"/>
</dbReference>
<dbReference type="InterPro" id="IPR017850">
    <property type="entry name" value="Alkaline_phosphatase_core_sf"/>
</dbReference>
<dbReference type="SUPFAM" id="SSF53649">
    <property type="entry name" value="Alkaline phosphatase-like"/>
    <property type="match status" value="1"/>
</dbReference>
<keyword evidence="5" id="KW-0732">Signal</keyword>
<dbReference type="RefSeq" id="WP_136060064.1">
    <property type="nucleotide sequence ID" value="NZ_CAAHFH010000001.1"/>
</dbReference>
<keyword evidence="3" id="KW-0378">Hydrolase</keyword>
<evidence type="ECO:0000256" key="2">
    <source>
        <dbReference type="ARBA" id="ARBA00022723"/>
    </source>
</evidence>
<reference evidence="7 8" key="1">
    <citation type="submission" date="2019-04" db="EMBL/GenBank/DDBJ databases">
        <authorList>
            <person name="Van Vliet M D."/>
        </authorList>
    </citation>
    <scope>NUCLEOTIDE SEQUENCE [LARGE SCALE GENOMIC DNA]</scope>
    <source>
        <strain evidence="7 8">F21</strain>
    </source>
</reference>
<dbReference type="Pfam" id="PF00884">
    <property type="entry name" value="Sulfatase"/>
    <property type="match status" value="1"/>
</dbReference>
<proteinExistence type="inferred from homology"/>
<dbReference type="Proteomes" id="UP000346198">
    <property type="component" value="Unassembled WGS sequence"/>
</dbReference>
<evidence type="ECO:0000259" key="6">
    <source>
        <dbReference type="Pfam" id="PF00884"/>
    </source>
</evidence>
<evidence type="ECO:0000313" key="7">
    <source>
        <dbReference type="EMBL" id="VGO18597.1"/>
    </source>
</evidence>
<name>A0A6C2UGF4_9BACT</name>
<sequence length="505" mass="55779">MKTVLKLMWVSALLATGVLAKEPLPNIVCILADDMGVGDIAALNPAAKVKTPNLDGLVASGMKFSDMHSSASICTPTRYSLLTGRYCWRSELKGNVLYGYSRALIAPGRDTAAALLKRNGYQTAMIGKWHLGLNWMLKDGSRVTELKAPEGIEAQIDFSKPFTGGPCDLGFDSWFGINASLNLPPYVWMENDRVVEVPTERHVSNGLKTPEEKQVRMESGLQASGFDPSTVLKTLTERAVEHIDAADAESPFFLYLPLTAPHTPVVPRDEFRGTSDCGIYGDFVQEIDWSVGQVLDALEARGIAENTLVIFTADNGASKPAFPLKFEQVFDHHPSGIYRGRKASLYEGGHRVPFLVRWPEVVEAGSRCDVLCELTDFYATCAELVRAPAAPQVGEDSFSMLPLFFQTLEKYKRTQAVHHDFGGRFAFRDGRWKLIPSKNRSKAALYDLEADVSETANQYASNPEVVERLEARLTAVVANGRSTPGPKQENDGPAWWSQLVWMEQK</sequence>
<organism evidence="7 8">
    <name type="scientific">Pontiella sulfatireligans</name>
    <dbReference type="NCBI Taxonomy" id="2750658"/>
    <lineage>
        <taxon>Bacteria</taxon>
        <taxon>Pseudomonadati</taxon>
        <taxon>Kiritimatiellota</taxon>
        <taxon>Kiritimatiellia</taxon>
        <taxon>Kiritimatiellales</taxon>
        <taxon>Pontiellaceae</taxon>
        <taxon>Pontiella</taxon>
    </lineage>
</organism>
<evidence type="ECO:0000256" key="1">
    <source>
        <dbReference type="ARBA" id="ARBA00008779"/>
    </source>
</evidence>
<comment type="similarity">
    <text evidence="1">Belongs to the sulfatase family.</text>
</comment>
<dbReference type="InterPro" id="IPR050738">
    <property type="entry name" value="Sulfatase"/>
</dbReference>
<accession>A0A6C2UGF4</accession>
<evidence type="ECO:0000313" key="8">
    <source>
        <dbReference type="Proteomes" id="UP000346198"/>
    </source>
</evidence>
<dbReference type="GO" id="GO:0004065">
    <property type="term" value="F:arylsulfatase activity"/>
    <property type="evidence" value="ECO:0007669"/>
    <property type="project" value="TreeGrafter"/>
</dbReference>
<dbReference type="GO" id="GO:0046872">
    <property type="term" value="F:metal ion binding"/>
    <property type="evidence" value="ECO:0007669"/>
    <property type="project" value="UniProtKB-KW"/>
</dbReference>
<keyword evidence="4" id="KW-0106">Calcium</keyword>
<feature type="chain" id="PRO_5028919651" evidence="5">
    <location>
        <begin position="21"/>
        <end position="505"/>
    </location>
</feature>
<keyword evidence="8" id="KW-1185">Reference proteome</keyword>
<dbReference type="EMBL" id="CAAHFH010000001">
    <property type="protein sequence ID" value="VGO18597.1"/>
    <property type="molecule type" value="Genomic_DNA"/>
</dbReference>
<dbReference type="InterPro" id="IPR000917">
    <property type="entry name" value="Sulfatase_N"/>
</dbReference>
<dbReference type="AlphaFoldDB" id="A0A6C2UGF4"/>